<keyword evidence="2" id="KW-1185">Reference proteome</keyword>
<name>A0ABV1EUX7_9BACI</name>
<evidence type="ECO:0000313" key="2">
    <source>
        <dbReference type="Proteomes" id="UP001465426"/>
    </source>
</evidence>
<dbReference type="RefSeq" id="WP_031535364.1">
    <property type="nucleotide sequence ID" value="NZ_JBBMFN010000005.1"/>
</dbReference>
<sequence length="129" mass="14666">MLIVTLVLLGISLLLLLLSFFLRDPIKDLREEIDQLSIQQVQELYKMKKKLKVLEEELMIGEEDFSFKSPSSVKEIKPIQNENTPSIHAIIKNQVWTLAASGVPIDQIANQSSLSISQVQHIINEREGQ</sequence>
<evidence type="ECO:0008006" key="3">
    <source>
        <dbReference type="Google" id="ProtNLM"/>
    </source>
</evidence>
<dbReference type="EMBL" id="JBBMFN010000005">
    <property type="protein sequence ID" value="MEQ2464907.1"/>
    <property type="molecule type" value="Genomic_DNA"/>
</dbReference>
<accession>A0ABV1EUX7</accession>
<comment type="caution">
    <text evidence="1">The sequence shown here is derived from an EMBL/GenBank/DDBJ whole genome shotgun (WGS) entry which is preliminary data.</text>
</comment>
<dbReference type="Proteomes" id="UP001465426">
    <property type="component" value="Unassembled WGS sequence"/>
</dbReference>
<protein>
    <recommendedName>
        <fullName evidence="3">DUF2802 domain-containing protein</fullName>
    </recommendedName>
</protein>
<proteinExistence type="predicted"/>
<reference evidence="1 2" key="1">
    <citation type="submission" date="2024-03" db="EMBL/GenBank/DDBJ databases">
        <title>Human intestinal bacterial collection.</title>
        <authorList>
            <person name="Pauvert C."/>
            <person name="Hitch T.C.A."/>
            <person name="Clavel T."/>
        </authorList>
    </citation>
    <scope>NUCLEOTIDE SEQUENCE [LARGE SCALE GENOMIC DNA]</scope>
    <source>
        <strain evidence="1 2">CLA-SR-H024</strain>
    </source>
</reference>
<evidence type="ECO:0000313" key="1">
    <source>
        <dbReference type="EMBL" id="MEQ2464907.1"/>
    </source>
</evidence>
<gene>
    <name evidence="1" type="ORF">WMO63_04385</name>
</gene>
<organism evidence="1 2">
    <name type="scientific">Niallia hominis</name>
    <dbReference type="NCBI Taxonomy" id="3133173"/>
    <lineage>
        <taxon>Bacteria</taxon>
        <taxon>Bacillati</taxon>
        <taxon>Bacillota</taxon>
        <taxon>Bacilli</taxon>
        <taxon>Bacillales</taxon>
        <taxon>Bacillaceae</taxon>
        <taxon>Niallia</taxon>
    </lineage>
</organism>